<dbReference type="InterPro" id="IPR007607">
    <property type="entry name" value="BacA/B"/>
</dbReference>
<feature type="compositionally biased region" description="Polar residues" evidence="2">
    <location>
        <begin position="69"/>
        <end position="79"/>
    </location>
</feature>
<sequence length="245" mass="26860">MNYNLLWLVWLIWSLTLATFSLGWETSLELGRQYPKLLTGLISATVAGVTLRYLLSKKEPTMFRRKESTVNQPTSSLSLQPEGVSPEENELAKNGNIEDIISAVSRNDVPDTTTIPETCLIVGEISAVGDIHINGAVNGTVTSEKTVFVQKNGRVDGEVYAKRIEISGELKGVCRSLELAVNASGHLNGTVECDSLSVNPNGRFYGHSKPYEPQPQEAEKNAASRIPEPVMSLSHDLHLREETLV</sequence>
<evidence type="ECO:0000256" key="2">
    <source>
        <dbReference type="SAM" id="MobiDB-lite"/>
    </source>
</evidence>
<feature type="region of interest" description="Disordered" evidence="2">
    <location>
        <begin position="64"/>
        <end position="90"/>
    </location>
</feature>
<dbReference type="Proteomes" id="UP000279457">
    <property type="component" value="Unassembled WGS sequence"/>
</dbReference>
<gene>
    <name evidence="4" type="ORF">EB241_17530</name>
</gene>
<keyword evidence="3" id="KW-0812">Transmembrane</keyword>
<accession>A0A3N6S7B6</accession>
<reference evidence="4 5" key="1">
    <citation type="submission" date="2018-10" db="EMBL/GenBank/DDBJ databases">
        <title>Draft genome sequence for the type isolate of Erwinia psidii, agent causal of bacterial blight in guava (Psidium guajava) and wilt and die-back of Eucalyptus spp.</title>
        <authorList>
            <person name="Hermenegildo P.S."/>
            <person name="Santos S.A."/>
            <person name="Guimaraes L.M.S."/>
            <person name="Vidigal P.M.P."/>
            <person name="Pereira I.C."/>
            <person name="Badel J.L."/>
            <person name="Alfenas-Zerbini P."/>
            <person name="Ferreira M.A.S.V."/>
            <person name="Alfenas A.C."/>
        </authorList>
    </citation>
    <scope>NUCLEOTIDE SEQUENCE [LARGE SCALE GENOMIC DNA]</scope>
    <source>
        <strain evidence="4 5">IBSBF 435</strain>
    </source>
</reference>
<evidence type="ECO:0000313" key="4">
    <source>
        <dbReference type="EMBL" id="RQM36980.1"/>
    </source>
</evidence>
<dbReference type="OrthoDB" id="6594056at2"/>
<dbReference type="AlphaFoldDB" id="A0A3N6S7B6"/>
<feature type="transmembrane region" description="Helical" evidence="3">
    <location>
        <begin position="33"/>
        <end position="55"/>
    </location>
</feature>
<evidence type="ECO:0000256" key="3">
    <source>
        <dbReference type="SAM" id="Phobius"/>
    </source>
</evidence>
<dbReference type="RefSeq" id="WP_124234307.1">
    <property type="nucleotide sequence ID" value="NZ_RHHM01000015.1"/>
</dbReference>
<evidence type="ECO:0000313" key="5">
    <source>
        <dbReference type="Proteomes" id="UP000279457"/>
    </source>
</evidence>
<comment type="similarity">
    <text evidence="1">Belongs to the bactofilin family.</text>
</comment>
<comment type="caution">
    <text evidence="4">The sequence shown here is derived from an EMBL/GenBank/DDBJ whole genome shotgun (WGS) entry which is preliminary data.</text>
</comment>
<keyword evidence="3" id="KW-0472">Membrane</keyword>
<dbReference type="PANTHER" id="PTHR35024:SF4">
    <property type="entry name" value="POLYMER-FORMING CYTOSKELETAL PROTEIN"/>
    <property type="match status" value="1"/>
</dbReference>
<organism evidence="4 5">
    <name type="scientific">Erwinia psidii</name>
    <dbReference type="NCBI Taxonomy" id="69224"/>
    <lineage>
        <taxon>Bacteria</taxon>
        <taxon>Pseudomonadati</taxon>
        <taxon>Pseudomonadota</taxon>
        <taxon>Gammaproteobacteria</taxon>
        <taxon>Enterobacterales</taxon>
        <taxon>Erwiniaceae</taxon>
        <taxon>Erwinia</taxon>
    </lineage>
</organism>
<protein>
    <submittedName>
        <fullName evidence="4">Polymer-forming cytoskeletal protein</fullName>
    </submittedName>
</protein>
<evidence type="ECO:0000256" key="1">
    <source>
        <dbReference type="ARBA" id="ARBA00044755"/>
    </source>
</evidence>
<proteinExistence type="inferred from homology"/>
<keyword evidence="5" id="KW-1185">Reference proteome</keyword>
<name>A0A3N6S7B6_9GAMM</name>
<dbReference type="Pfam" id="PF04519">
    <property type="entry name" value="Bactofilin"/>
    <property type="match status" value="1"/>
</dbReference>
<dbReference type="PANTHER" id="PTHR35024">
    <property type="entry name" value="HYPOTHETICAL CYTOSOLIC PROTEIN"/>
    <property type="match status" value="1"/>
</dbReference>
<dbReference type="EMBL" id="RHHM01000015">
    <property type="protein sequence ID" value="RQM36980.1"/>
    <property type="molecule type" value="Genomic_DNA"/>
</dbReference>
<keyword evidence="3" id="KW-1133">Transmembrane helix</keyword>